<dbReference type="InterPro" id="IPR006898">
    <property type="entry name" value="HNF1a_C"/>
</dbReference>
<evidence type="ECO:0000256" key="9">
    <source>
        <dbReference type="PROSITE-ProRule" id="PRU00108"/>
    </source>
</evidence>
<dbReference type="GO" id="GO:0000981">
    <property type="term" value="F:DNA-binding transcription factor activity, RNA polymerase II-specific"/>
    <property type="evidence" value="ECO:0007669"/>
    <property type="project" value="TreeGrafter"/>
</dbReference>
<evidence type="ECO:0000256" key="6">
    <source>
        <dbReference type="ARBA" id="ARBA00023159"/>
    </source>
</evidence>
<keyword evidence="6" id="KW-0010">Activator</keyword>
<dbReference type="InterPro" id="IPR044869">
    <property type="entry name" value="HNF-1_POU"/>
</dbReference>
<dbReference type="FunFam" id="1.10.10.60:FF:000043">
    <property type="entry name" value="Hepatocyte nuclear factor 1-beta"/>
    <property type="match status" value="1"/>
</dbReference>
<evidence type="ECO:0000259" key="12">
    <source>
        <dbReference type="PROSITE" id="PS51936"/>
    </source>
</evidence>
<dbReference type="Pfam" id="PF04813">
    <property type="entry name" value="HNF-1A_C"/>
    <property type="match status" value="1"/>
</dbReference>
<dbReference type="PROSITE" id="PS51936">
    <property type="entry name" value="POU_4"/>
    <property type="match status" value="1"/>
</dbReference>
<feature type="domain" description="HNF-p1" evidence="13">
    <location>
        <begin position="1"/>
        <end position="32"/>
    </location>
</feature>
<keyword evidence="15" id="KW-1185">Reference proteome</keyword>
<dbReference type="Gene3D" id="1.10.10.60">
    <property type="entry name" value="Homeodomain-like"/>
    <property type="match status" value="1"/>
</dbReference>
<evidence type="ECO:0000256" key="10">
    <source>
        <dbReference type="SAM" id="MobiDB-lite"/>
    </source>
</evidence>
<dbReference type="Gene3D" id="1.10.260.40">
    <property type="entry name" value="lambda repressor-like DNA-binding domains"/>
    <property type="match status" value="1"/>
</dbReference>
<keyword evidence="7" id="KW-0804">Transcription</keyword>
<evidence type="ECO:0000259" key="11">
    <source>
        <dbReference type="PROSITE" id="PS50071"/>
    </source>
</evidence>
<evidence type="ECO:0000256" key="5">
    <source>
        <dbReference type="ARBA" id="ARBA00023155"/>
    </source>
</evidence>
<feature type="region of interest" description="Disordered" evidence="10">
    <location>
        <begin position="51"/>
        <end position="82"/>
    </location>
</feature>
<evidence type="ECO:0000256" key="4">
    <source>
        <dbReference type="ARBA" id="ARBA00023125"/>
    </source>
</evidence>
<organism evidence="14 15">
    <name type="scientific">Ibidorhyncha struthersii</name>
    <dbReference type="NCBI Taxonomy" id="425643"/>
    <lineage>
        <taxon>Eukaryota</taxon>
        <taxon>Metazoa</taxon>
        <taxon>Chordata</taxon>
        <taxon>Craniata</taxon>
        <taxon>Vertebrata</taxon>
        <taxon>Euteleostomi</taxon>
        <taxon>Archelosauria</taxon>
        <taxon>Archosauria</taxon>
        <taxon>Dinosauria</taxon>
        <taxon>Saurischia</taxon>
        <taxon>Theropoda</taxon>
        <taxon>Coelurosauria</taxon>
        <taxon>Aves</taxon>
        <taxon>Neognathae</taxon>
        <taxon>Neoaves</taxon>
        <taxon>Charadriiformes</taxon>
        <taxon>Charadriidae</taxon>
        <taxon>Ibidorhyncha</taxon>
    </lineage>
</organism>
<dbReference type="PANTHER" id="PTHR11568:SF4">
    <property type="entry name" value="HEPATOCYTE NUCLEAR FACTOR 1-ALPHA"/>
    <property type="match status" value="1"/>
</dbReference>
<feature type="non-terminal residue" evidence="14">
    <location>
        <position position="1"/>
    </location>
</feature>
<gene>
    <name evidence="14" type="primary">Hnf1a</name>
    <name evidence="14" type="ORF">IBISTR_R00110</name>
</gene>
<name>A0A7K7U446_9CHAR</name>
<protein>
    <submittedName>
        <fullName evidence="14">HNF1A factor</fullName>
    </submittedName>
</protein>
<dbReference type="AlphaFoldDB" id="A0A7K7U446"/>
<feature type="compositionally biased region" description="Low complexity" evidence="10">
    <location>
        <begin position="302"/>
        <end position="316"/>
    </location>
</feature>
<dbReference type="InterPro" id="IPR009057">
    <property type="entry name" value="Homeodomain-like_sf"/>
</dbReference>
<evidence type="ECO:0000256" key="7">
    <source>
        <dbReference type="ARBA" id="ARBA00023163"/>
    </source>
</evidence>
<dbReference type="GO" id="GO:0001889">
    <property type="term" value="P:liver development"/>
    <property type="evidence" value="ECO:0007669"/>
    <property type="project" value="InterPro"/>
</dbReference>
<dbReference type="InterPro" id="IPR044866">
    <property type="entry name" value="HNF_P1"/>
</dbReference>
<dbReference type="PROSITE" id="PS51937">
    <property type="entry name" value="HNF_P1"/>
    <property type="match status" value="1"/>
</dbReference>
<feature type="region of interest" description="Disordered" evidence="10">
    <location>
        <begin position="288"/>
        <end position="319"/>
    </location>
</feature>
<dbReference type="InterPro" id="IPR006897">
    <property type="entry name" value="HNF1b_C"/>
</dbReference>
<dbReference type="SUPFAM" id="SSF46689">
    <property type="entry name" value="Homeodomain-like"/>
    <property type="match status" value="1"/>
</dbReference>
<dbReference type="EMBL" id="VZSZ01006035">
    <property type="protein sequence ID" value="NXA23738.1"/>
    <property type="molecule type" value="Genomic_DNA"/>
</dbReference>
<dbReference type="Proteomes" id="UP000587655">
    <property type="component" value="Unassembled WGS sequence"/>
</dbReference>
<dbReference type="GO" id="GO:0030073">
    <property type="term" value="P:insulin secretion"/>
    <property type="evidence" value="ECO:0007669"/>
    <property type="project" value="InterPro"/>
</dbReference>
<dbReference type="Pfam" id="PF04812">
    <property type="entry name" value="HNF-1B_C"/>
    <property type="match status" value="1"/>
</dbReference>
<feature type="region of interest" description="Disordered" evidence="10">
    <location>
        <begin position="325"/>
        <end position="344"/>
    </location>
</feature>
<evidence type="ECO:0000256" key="8">
    <source>
        <dbReference type="ARBA" id="ARBA00023242"/>
    </source>
</evidence>
<feature type="compositionally biased region" description="Low complexity" evidence="10">
    <location>
        <begin position="329"/>
        <end position="344"/>
    </location>
</feature>
<dbReference type="InterPro" id="IPR023219">
    <property type="entry name" value="HNF1_dimer_N_dom_sf"/>
</dbReference>
<dbReference type="SUPFAM" id="SSF100957">
    <property type="entry name" value="Dimerization cofactor of HNF-1 alpha"/>
    <property type="match status" value="1"/>
</dbReference>
<dbReference type="InterPro" id="IPR039066">
    <property type="entry name" value="HNF-1"/>
</dbReference>
<accession>A0A7K7U446</accession>
<dbReference type="PROSITE" id="PS50071">
    <property type="entry name" value="HOMEOBOX_2"/>
    <property type="match status" value="1"/>
</dbReference>
<feature type="region of interest" description="Disordered" evidence="10">
    <location>
        <begin position="580"/>
        <end position="601"/>
    </location>
</feature>
<evidence type="ECO:0000313" key="15">
    <source>
        <dbReference type="Proteomes" id="UP000587655"/>
    </source>
</evidence>
<dbReference type="PANTHER" id="PTHR11568">
    <property type="entry name" value="HEPATOCYTE NUCLEAR FACTOR 1"/>
    <property type="match status" value="1"/>
</dbReference>
<feature type="domain" description="Homeobox" evidence="11">
    <location>
        <begin position="200"/>
        <end position="281"/>
    </location>
</feature>
<dbReference type="InterPro" id="IPR010982">
    <property type="entry name" value="Lambda_DNA-bd_dom_sf"/>
</dbReference>
<comment type="similarity">
    <text evidence="2">Belongs to the HNF1 homeobox family.</text>
</comment>
<dbReference type="GO" id="GO:0000978">
    <property type="term" value="F:RNA polymerase II cis-regulatory region sequence-specific DNA binding"/>
    <property type="evidence" value="ECO:0007669"/>
    <property type="project" value="TreeGrafter"/>
</dbReference>
<dbReference type="Pfam" id="PF04814">
    <property type="entry name" value="HNF-1_N"/>
    <property type="match status" value="1"/>
</dbReference>
<evidence type="ECO:0000256" key="3">
    <source>
        <dbReference type="ARBA" id="ARBA00023015"/>
    </source>
</evidence>
<reference evidence="14 15" key="1">
    <citation type="submission" date="2019-09" db="EMBL/GenBank/DDBJ databases">
        <title>Bird 10,000 Genomes (B10K) Project - Family phase.</title>
        <authorList>
            <person name="Zhang G."/>
        </authorList>
    </citation>
    <scope>NUCLEOTIDE SEQUENCE [LARGE SCALE GENOMIC DNA]</scope>
    <source>
        <strain evidence="14">B10K-DU-030-25</strain>
    </source>
</reference>
<keyword evidence="4 9" id="KW-0238">DNA-binding</keyword>
<dbReference type="GO" id="GO:0045893">
    <property type="term" value="P:positive regulation of DNA-templated transcription"/>
    <property type="evidence" value="ECO:0007669"/>
    <property type="project" value="InterPro"/>
</dbReference>
<dbReference type="FunFam" id="1.10.260.40:FF:000009">
    <property type="entry name" value="Hepatocyte nuclear factor 1-beta"/>
    <property type="match status" value="1"/>
</dbReference>
<dbReference type="GO" id="GO:0031016">
    <property type="term" value="P:pancreas development"/>
    <property type="evidence" value="ECO:0007669"/>
    <property type="project" value="InterPro"/>
</dbReference>
<keyword evidence="5 9" id="KW-0371">Homeobox</keyword>
<evidence type="ECO:0000256" key="2">
    <source>
        <dbReference type="ARBA" id="ARBA00009966"/>
    </source>
</evidence>
<dbReference type="SMART" id="SM00389">
    <property type="entry name" value="HOX"/>
    <property type="match status" value="1"/>
</dbReference>
<feature type="compositionally biased region" description="Low complexity" evidence="10">
    <location>
        <begin position="589"/>
        <end position="601"/>
    </location>
</feature>
<feature type="non-terminal residue" evidence="14">
    <location>
        <position position="634"/>
    </location>
</feature>
<evidence type="ECO:0000313" key="14">
    <source>
        <dbReference type="EMBL" id="NXA23738.1"/>
    </source>
</evidence>
<dbReference type="CDD" id="cd00086">
    <property type="entry name" value="homeodomain"/>
    <property type="match status" value="1"/>
</dbReference>
<sequence>MVSKLSHLQVELLGALLESGLTKETLIKALSEVEPYVLQSESQRAINALQTEKGEPCPDIPNLPNGMGESRLSEDETSDDGEEFTPPIMKELENLSPEEAAHQKAVVERLLQEDPWRVAKMVKSYLQQHNIPQREVVDTTGLNQSHLSQHLNKGTPMKTQKRAALYTWYVRKQREVAQQFTHAGQGILTEEPMGDDLPTKKGRRNRFKWGPASQQILFQAYERQKNPSKEEREALVEECNRAECIQRGVSPSQAQGLGSNLVTEVRVYNWFANRRKEEAFRHKLAMDTFSGPQPTSAPPLTPHSSSSLQPPSALSPNKVHGVRYNQQPASEAESSSSSHHGNSSMVTTQTILHQVSPPGLEPSQNLLSTDTKLVSAPGGTLPPVSTLTALHSLEQNPHALSQQTQNLIMASLPGVMAIGAGETSSLGPAFTNTGASTLVIGLASTQPQSVPVINSMGSSLTTLQPVQFSQQLHPSYQQPLMQQVQSHINQSPFMATMAQIQNPHALYGPKSEVAQYTHTGLLPQTMVITDTANLSALTNLTPTKQAFTSDSETHTESGMHTPVSQAPTIHLQNQDTTIQHLQPGPRLTSSPAASSSSLVLYQSSDSTNSHSQLLPSTHNVIETFISTQMASSTQ</sequence>
<comment type="caution">
    <text evidence="14">The sequence shown here is derived from an EMBL/GenBank/DDBJ whole genome shotgun (WGS) entry which is preliminary data.</text>
</comment>
<comment type="subcellular location">
    <subcellularLocation>
        <location evidence="1 9">Nucleus</location>
    </subcellularLocation>
</comment>
<feature type="DNA-binding region" description="Homeobox" evidence="9">
    <location>
        <begin position="202"/>
        <end position="282"/>
    </location>
</feature>
<dbReference type="GO" id="GO:0005634">
    <property type="term" value="C:nucleus"/>
    <property type="evidence" value="ECO:0007669"/>
    <property type="project" value="UniProtKB-SubCell"/>
</dbReference>
<evidence type="ECO:0000256" key="1">
    <source>
        <dbReference type="ARBA" id="ARBA00004123"/>
    </source>
</evidence>
<feature type="domain" description="POU-specific atypical" evidence="12">
    <location>
        <begin position="90"/>
        <end position="185"/>
    </location>
</feature>
<proteinExistence type="inferred from homology"/>
<dbReference type="SUPFAM" id="SSF47413">
    <property type="entry name" value="lambda repressor-like DNA-binding domains"/>
    <property type="match status" value="1"/>
</dbReference>
<dbReference type="InterPro" id="IPR006899">
    <property type="entry name" value="HNF-1_N"/>
</dbReference>
<evidence type="ECO:0000259" key="13">
    <source>
        <dbReference type="PROSITE" id="PS51937"/>
    </source>
</evidence>
<keyword evidence="3" id="KW-0805">Transcription regulation</keyword>
<dbReference type="InterPro" id="IPR001356">
    <property type="entry name" value="HD"/>
</dbReference>
<keyword evidence="8 9" id="KW-0539">Nucleus</keyword>